<evidence type="ECO:0000256" key="4">
    <source>
        <dbReference type="PROSITE-ProRule" id="PRU00433"/>
    </source>
</evidence>
<dbReference type="InterPro" id="IPR009056">
    <property type="entry name" value="Cyt_c-like_dom"/>
</dbReference>
<evidence type="ECO:0000313" key="8">
    <source>
        <dbReference type="EMBL" id="QOV91285.1"/>
    </source>
</evidence>
<dbReference type="RefSeq" id="WP_206294497.1">
    <property type="nucleotide sequence ID" value="NZ_CP063458.1"/>
</dbReference>
<feature type="transmembrane region" description="Helical" evidence="6">
    <location>
        <begin position="12"/>
        <end position="28"/>
    </location>
</feature>
<keyword evidence="9" id="KW-1185">Reference proteome</keyword>
<dbReference type="GO" id="GO:0009055">
    <property type="term" value="F:electron transfer activity"/>
    <property type="evidence" value="ECO:0007669"/>
    <property type="project" value="InterPro"/>
</dbReference>
<feature type="region of interest" description="Disordered" evidence="5">
    <location>
        <begin position="34"/>
        <end position="53"/>
    </location>
</feature>
<keyword evidence="3 4" id="KW-0408">Iron</keyword>
<dbReference type="KEGG" id="hbs:IPV69_07990"/>
<keyword evidence="6" id="KW-0812">Transmembrane</keyword>
<keyword evidence="2 4" id="KW-0479">Metal-binding</keyword>
<accession>A0A7M2X0S1</accession>
<evidence type="ECO:0000256" key="2">
    <source>
        <dbReference type="ARBA" id="ARBA00022723"/>
    </source>
</evidence>
<evidence type="ECO:0000256" key="1">
    <source>
        <dbReference type="ARBA" id="ARBA00022617"/>
    </source>
</evidence>
<organism evidence="8 9">
    <name type="scientific">Humisphaera borealis</name>
    <dbReference type="NCBI Taxonomy" id="2807512"/>
    <lineage>
        <taxon>Bacteria</taxon>
        <taxon>Pseudomonadati</taxon>
        <taxon>Planctomycetota</taxon>
        <taxon>Phycisphaerae</taxon>
        <taxon>Tepidisphaerales</taxon>
        <taxon>Tepidisphaeraceae</taxon>
        <taxon>Humisphaera</taxon>
    </lineage>
</organism>
<dbReference type="SUPFAM" id="SSF46626">
    <property type="entry name" value="Cytochrome c"/>
    <property type="match status" value="1"/>
</dbReference>
<dbReference type="EMBL" id="CP063458">
    <property type="protein sequence ID" value="QOV91285.1"/>
    <property type="molecule type" value="Genomic_DNA"/>
</dbReference>
<dbReference type="Gene3D" id="1.10.760.10">
    <property type="entry name" value="Cytochrome c-like domain"/>
    <property type="match status" value="1"/>
</dbReference>
<dbReference type="GO" id="GO:0046872">
    <property type="term" value="F:metal ion binding"/>
    <property type="evidence" value="ECO:0007669"/>
    <property type="project" value="UniProtKB-KW"/>
</dbReference>
<dbReference type="PROSITE" id="PS51007">
    <property type="entry name" value="CYTC"/>
    <property type="match status" value="1"/>
</dbReference>
<dbReference type="AlphaFoldDB" id="A0A7M2X0S1"/>
<gene>
    <name evidence="8" type="ORF">IPV69_07990</name>
</gene>
<dbReference type="InterPro" id="IPR051459">
    <property type="entry name" value="Cytochrome_c-type_DH"/>
</dbReference>
<keyword evidence="6" id="KW-0472">Membrane</keyword>
<evidence type="ECO:0000256" key="5">
    <source>
        <dbReference type="SAM" id="MobiDB-lite"/>
    </source>
</evidence>
<evidence type="ECO:0000313" key="9">
    <source>
        <dbReference type="Proteomes" id="UP000593765"/>
    </source>
</evidence>
<dbReference type="PANTHER" id="PTHR35008">
    <property type="entry name" value="BLL4482 PROTEIN-RELATED"/>
    <property type="match status" value="1"/>
</dbReference>
<feature type="domain" description="Cytochrome c" evidence="7">
    <location>
        <begin position="56"/>
        <end position="159"/>
    </location>
</feature>
<dbReference type="Proteomes" id="UP000593765">
    <property type="component" value="Chromosome"/>
</dbReference>
<evidence type="ECO:0000256" key="6">
    <source>
        <dbReference type="SAM" id="Phobius"/>
    </source>
</evidence>
<name>A0A7M2X0S1_9BACT</name>
<dbReference type="PANTHER" id="PTHR35008:SF8">
    <property type="entry name" value="ALCOHOL DEHYDROGENASE CYTOCHROME C SUBUNIT"/>
    <property type="match status" value="1"/>
</dbReference>
<dbReference type="GO" id="GO:0020037">
    <property type="term" value="F:heme binding"/>
    <property type="evidence" value="ECO:0007669"/>
    <property type="project" value="InterPro"/>
</dbReference>
<dbReference type="InterPro" id="IPR036909">
    <property type="entry name" value="Cyt_c-like_dom_sf"/>
</dbReference>
<protein>
    <submittedName>
        <fullName evidence="8">Cytochrome C</fullName>
    </submittedName>
</protein>
<keyword evidence="6" id="KW-1133">Transmembrane helix</keyword>
<proteinExistence type="predicted"/>
<keyword evidence="1 4" id="KW-0349">Heme</keyword>
<reference evidence="8 9" key="1">
    <citation type="submission" date="2020-10" db="EMBL/GenBank/DDBJ databases">
        <title>Wide distribution of Phycisphaera-like planctomycetes from WD2101 soil group in peatlands and genome analysis of the first cultivated representative.</title>
        <authorList>
            <person name="Dedysh S.N."/>
            <person name="Beletsky A.V."/>
            <person name="Ivanova A."/>
            <person name="Kulichevskaya I.S."/>
            <person name="Suzina N.E."/>
            <person name="Philippov D.A."/>
            <person name="Rakitin A.L."/>
            <person name="Mardanov A.V."/>
            <person name="Ravin N.V."/>
        </authorList>
    </citation>
    <scope>NUCLEOTIDE SEQUENCE [LARGE SCALE GENOMIC DNA]</scope>
    <source>
        <strain evidence="8 9">M1803</strain>
    </source>
</reference>
<sequence>MSSEGSNRRYAWGWTVAAVVAVSGAVMWQGQNRAGARQSAAPDTSTPKGPHVVASSPIEAGRYIVKVGGCNDCHTPGFAMTNGQVPESEWLVGEKMGFRGPWGTTYASNLRLFVRDLSENDFVLIVRNRNTRPPMPWPSLHAMSDQDLRSLYAYLKSLETKGERAPDYVPPTEEPVTPYLSWQPIFPKSARPADGK</sequence>
<evidence type="ECO:0000256" key="3">
    <source>
        <dbReference type="ARBA" id="ARBA00023004"/>
    </source>
</evidence>
<evidence type="ECO:0000259" key="7">
    <source>
        <dbReference type="PROSITE" id="PS51007"/>
    </source>
</evidence>